<dbReference type="GO" id="GO:0016740">
    <property type="term" value="F:transferase activity"/>
    <property type="evidence" value="ECO:0007669"/>
    <property type="project" value="InterPro"/>
</dbReference>
<feature type="domain" description="L,D-TPase catalytic" evidence="10">
    <location>
        <begin position="294"/>
        <end position="449"/>
    </location>
</feature>
<evidence type="ECO:0000313" key="11">
    <source>
        <dbReference type="EMBL" id="RON05568.1"/>
    </source>
</evidence>
<dbReference type="EC" id="3.4.13.22" evidence="9"/>
<dbReference type="GO" id="GO:0008270">
    <property type="term" value="F:zinc ion binding"/>
    <property type="evidence" value="ECO:0007669"/>
    <property type="project" value="UniProtKB-UniRule"/>
</dbReference>
<sequence length="474" mass="52690">MLAVIAPCMASAEPRPEHMVYLRAIDPSIEQDIRYASAHNFTGHPLDGYGAAECLLSLDAAKALARVQTALRTQGYGLKVFDCYRPSRAVADMGRFATLPGDPRKAEFYPRVDKQDFWRLGYVARVSNHSKGGTVDLTLTGPEALPAQTWSPSAVQVDCAAPYEQRWHDGAVDMGTGFDCFDERAHTDNPTINATAKVNRQRLGNAMQKEGFSGYSKEWWHFTYTGNDALKNVMDFPITPLESSVTDPQPHAAQAQVPDTSNQLIVVTTKNWTDVQGTAQRYERQGKTFQKYGASFPVVVGKSGLAWGKGLSVVEQRKGPVKREGDGKAPAGLFKLGTAFGYDNTADTRLPYLALTSSTECVDDSHSKRYNELVDGATIAKDWNSSEHMRRDDDMYRQGIFIEHNTPASADSGSCIFFHIWRAPTSPTLGCTAMDPADIARLFSWLDPRQSPLLVQLPEAEYEYFRERWNLPQR</sequence>
<dbReference type="InterPro" id="IPR005490">
    <property type="entry name" value="LD_TPept_cat_dom"/>
</dbReference>
<comment type="cofactor">
    <cofactor evidence="9">
        <name>Zn(2+)</name>
        <dbReference type="ChEBI" id="CHEBI:29105"/>
    </cofactor>
    <text evidence="9">Binds 1 zinc ion per subunit.</text>
</comment>
<evidence type="ECO:0000256" key="7">
    <source>
        <dbReference type="ARBA" id="ARBA00023049"/>
    </source>
</evidence>
<dbReference type="Pfam" id="PF03734">
    <property type="entry name" value="YkuD"/>
    <property type="match status" value="1"/>
</dbReference>
<evidence type="ECO:0000256" key="8">
    <source>
        <dbReference type="ARBA" id="ARBA00023316"/>
    </source>
</evidence>
<dbReference type="CDD" id="cd16913">
    <property type="entry name" value="YkuD_like"/>
    <property type="match status" value="1"/>
</dbReference>
<keyword evidence="5 9" id="KW-0862">Zinc</keyword>
<dbReference type="SUPFAM" id="SSF55166">
    <property type="entry name" value="Hedgehog/DD-peptidase"/>
    <property type="match status" value="1"/>
</dbReference>
<reference evidence="11 12" key="1">
    <citation type="submission" date="2016-10" db="EMBL/GenBank/DDBJ databases">
        <title>Comparative genome analysis of multiple Pseudomonas spp. focuses on biocontrol and plant growth promoting traits.</title>
        <authorList>
            <person name="Tao X.-Y."/>
            <person name="Taylor C.G."/>
        </authorList>
    </citation>
    <scope>NUCLEOTIDE SEQUENCE [LARGE SCALE GENOMIC DNA]</scope>
    <source>
        <strain evidence="11 12">37D10</strain>
    </source>
</reference>
<accession>A0A423H1J0</accession>
<keyword evidence="4 9" id="KW-0378">Hydrolase</keyword>
<comment type="function">
    <text evidence="9">Catalyzes hydrolysis of the D-alanyl-D-alanine dipeptide.</text>
</comment>
<evidence type="ECO:0000259" key="10">
    <source>
        <dbReference type="Pfam" id="PF03734"/>
    </source>
</evidence>
<dbReference type="GO" id="GO:0006508">
    <property type="term" value="P:proteolysis"/>
    <property type="evidence" value="ECO:0007669"/>
    <property type="project" value="UniProtKB-KW"/>
</dbReference>
<dbReference type="InterPro" id="IPR009045">
    <property type="entry name" value="Zn_M74/Hedgehog-like"/>
</dbReference>
<proteinExistence type="inferred from homology"/>
<evidence type="ECO:0000256" key="5">
    <source>
        <dbReference type="ARBA" id="ARBA00022833"/>
    </source>
</evidence>
<keyword evidence="8" id="KW-0961">Cell wall biogenesis/degradation</keyword>
<keyword evidence="6 9" id="KW-0224">Dipeptidase</keyword>
<feature type="binding site" evidence="9">
    <location>
        <position position="129"/>
    </location>
    <ligand>
        <name>Zn(2+)</name>
        <dbReference type="ChEBI" id="CHEBI:29105"/>
        <note>catalytic</note>
    </ligand>
</feature>
<keyword evidence="3 9" id="KW-0479">Metal-binding</keyword>
<dbReference type="EMBL" id="MOBI01000002">
    <property type="protein sequence ID" value="RON05568.1"/>
    <property type="molecule type" value="Genomic_DNA"/>
</dbReference>
<keyword evidence="2 9" id="KW-0645">Protease</keyword>
<name>A0A423H1J0_9PSED</name>
<dbReference type="PANTHER" id="PTHR43126:SF1">
    <property type="entry name" value="D-ALANYL-D-ALANINE DIPEPTIDASE"/>
    <property type="match status" value="1"/>
</dbReference>
<comment type="catalytic activity">
    <reaction evidence="1 9">
        <text>D-alanyl-D-alanine + H2O = 2 D-alanine</text>
        <dbReference type="Rhea" id="RHEA:20661"/>
        <dbReference type="ChEBI" id="CHEBI:15377"/>
        <dbReference type="ChEBI" id="CHEBI:57416"/>
        <dbReference type="ChEBI" id="CHEBI:57822"/>
        <dbReference type="EC" id="3.4.13.22"/>
    </reaction>
</comment>
<organism evidence="11 12">
    <name type="scientific">Pseudomonas brassicacearum</name>
    <dbReference type="NCBI Taxonomy" id="930166"/>
    <lineage>
        <taxon>Bacteria</taxon>
        <taxon>Pseudomonadati</taxon>
        <taxon>Pseudomonadota</taxon>
        <taxon>Gammaproteobacteria</taxon>
        <taxon>Pseudomonadales</taxon>
        <taxon>Pseudomonadaceae</taxon>
        <taxon>Pseudomonas</taxon>
    </lineage>
</organism>
<dbReference type="Proteomes" id="UP000284684">
    <property type="component" value="Unassembled WGS sequence"/>
</dbReference>
<feature type="binding site" evidence="9">
    <location>
        <position position="136"/>
    </location>
    <ligand>
        <name>Zn(2+)</name>
        <dbReference type="ChEBI" id="CHEBI:29105"/>
        <note>catalytic</note>
    </ligand>
</feature>
<feature type="site" description="Transition state stabilizer" evidence="9">
    <location>
        <position position="85"/>
    </location>
</feature>
<evidence type="ECO:0000256" key="4">
    <source>
        <dbReference type="ARBA" id="ARBA00022801"/>
    </source>
</evidence>
<evidence type="ECO:0000256" key="6">
    <source>
        <dbReference type="ARBA" id="ARBA00022997"/>
    </source>
</evidence>
<dbReference type="Gene3D" id="3.30.1380.10">
    <property type="match status" value="1"/>
</dbReference>
<dbReference type="GO" id="GO:0008237">
    <property type="term" value="F:metallopeptidase activity"/>
    <property type="evidence" value="ECO:0007669"/>
    <property type="project" value="UniProtKB-KW"/>
</dbReference>
<dbReference type="GO" id="GO:0160237">
    <property type="term" value="F:D-Ala-D-Ala dipeptidase activity"/>
    <property type="evidence" value="ECO:0007669"/>
    <property type="project" value="UniProtKB-EC"/>
</dbReference>
<dbReference type="AlphaFoldDB" id="A0A423H1J0"/>
<protein>
    <recommendedName>
        <fullName evidence="9">D-alanyl-D-alanine dipeptidase</fullName>
        <shortName evidence="9">D-Ala-D-Ala dipeptidase</shortName>
        <ecNumber evidence="9">3.4.13.22</ecNumber>
    </recommendedName>
</protein>
<comment type="similarity">
    <text evidence="9">Belongs to the peptidase M15D family.</text>
</comment>
<evidence type="ECO:0000256" key="1">
    <source>
        <dbReference type="ARBA" id="ARBA00001362"/>
    </source>
</evidence>
<dbReference type="Pfam" id="PF01427">
    <property type="entry name" value="Peptidase_M15"/>
    <property type="match status" value="2"/>
</dbReference>
<evidence type="ECO:0000256" key="9">
    <source>
        <dbReference type="HAMAP-Rule" id="MF_01924"/>
    </source>
</evidence>
<dbReference type="GO" id="GO:0071555">
    <property type="term" value="P:cell wall organization"/>
    <property type="evidence" value="ECO:0007669"/>
    <property type="project" value="UniProtKB-KW"/>
</dbReference>
<evidence type="ECO:0000256" key="3">
    <source>
        <dbReference type="ARBA" id="ARBA00022723"/>
    </source>
</evidence>
<dbReference type="PANTHER" id="PTHR43126">
    <property type="entry name" value="D-ALANYL-D-ALANINE DIPEPTIDASE"/>
    <property type="match status" value="1"/>
</dbReference>
<evidence type="ECO:0000256" key="2">
    <source>
        <dbReference type="ARBA" id="ARBA00022670"/>
    </source>
</evidence>
<keyword evidence="7 9" id="KW-0482">Metalloprotease</keyword>
<dbReference type="InterPro" id="IPR000755">
    <property type="entry name" value="A_A_dipeptidase"/>
</dbReference>
<evidence type="ECO:0000313" key="12">
    <source>
        <dbReference type="Proteomes" id="UP000284684"/>
    </source>
</evidence>
<gene>
    <name evidence="9" type="primary">ddpX</name>
    <name evidence="11" type="ORF">BK658_01705</name>
</gene>
<feature type="active site" description="Proton donor/acceptor" evidence="9">
    <location>
        <position position="218"/>
    </location>
</feature>
<dbReference type="HAMAP" id="MF_01924">
    <property type="entry name" value="A_A_dipeptidase"/>
    <property type="match status" value="1"/>
</dbReference>
<feature type="binding site" evidence="9">
    <location>
        <position position="221"/>
    </location>
    <ligand>
        <name>Zn(2+)</name>
        <dbReference type="ChEBI" id="CHEBI:29105"/>
        <note>catalytic</note>
    </ligand>
</feature>
<dbReference type="CDD" id="cd14817">
    <property type="entry name" value="D-Ala-D-Ala_dipeptidase_VanX"/>
    <property type="match status" value="1"/>
</dbReference>
<comment type="caution">
    <text evidence="11">The sequence shown here is derived from an EMBL/GenBank/DDBJ whole genome shotgun (WGS) entry which is preliminary data.</text>
</comment>